<organism evidence="2 3">
    <name type="scientific">Billgrantia tianxiuensis</name>
    <dbReference type="NCBI Taxonomy" id="2497861"/>
    <lineage>
        <taxon>Bacteria</taxon>
        <taxon>Pseudomonadati</taxon>
        <taxon>Pseudomonadota</taxon>
        <taxon>Gammaproteobacteria</taxon>
        <taxon>Oceanospirillales</taxon>
        <taxon>Halomonadaceae</taxon>
        <taxon>Billgrantia</taxon>
    </lineage>
</organism>
<dbReference type="OrthoDB" id="6397696at2"/>
<dbReference type="InterPro" id="IPR011990">
    <property type="entry name" value="TPR-like_helical_dom_sf"/>
</dbReference>
<evidence type="ECO:0000256" key="1">
    <source>
        <dbReference type="SAM" id="SignalP"/>
    </source>
</evidence>
<gene>
    <name evidence="2" type="ORF">EKK97_08865</name>
</gene>
<feature type="signal peptide" evidence="1">
    <location>
        <begin position="1"/>
        <end position="26"/>
    </location>
</feature>
<dbReference type="Gene3D" id="1.25.40.10">
    <property type="entry name" value="Tetratricopeptide repeat domain"/>
    <property type="match status" value="2"/>
</dbReference>
<evidence type="ECO:0008006" key="4">
    <source>
        <dbReference type="Google" id="ProtNLM"/>
    </source>
</evidence>
<accession>A0A6I6SQ81</accession>
<dbReference type="Proteomes" id="UP000464013">
    <property type="component" value="Chromosome"/>
</dbReference>
<dbReference type="EMBL" id="CP035042">
    <property type="protein sequence ID" value="QHC49697.1"/>
    <property type="molecule type" value="Genomic_DNA"/>
</dbReference>
<reference evidence="2 3" key="1">
    <citation type="submission" date="2019-01" db="EMBL/GenBank/DDBJ databases">
        <title>Complete genome of a denitifying bacterium Halomons sp. BC-M4-5.</title>
        <authorList>
            <person name="Wang L."/>
            <person name="Shao Z."/>
        </authorList>
    </citation>
    <scope>NUCLEOTIDE SEQUENCE [LARGE SCALE GENOMIC DNA]</scope>
    <source>
        <strain evidence="2 3">BC-M4-5</strain>
    </source>
</reference>
<proteinExistence type="predicted"/>
<feature type="chain" id="PRO_5026076228" description="Tetratricopeptide repeat protein" evidence="1">
    <location>
        <begin position="27"/>
        <end position="362"/>
    </location>
</feature>
<dbReference type="RefSeq" id="WP_159551213.1">
    <property type="nucleotide sequence ID" value="NZ_CP035042.1"/>
</dbReference>
<evidence type="ECO:0000313" key="2">
    <source>
        <dbReference type="EMBL" id="QHC49697.1"/>
    </source>
</evidence>
<sequence>MRAVRYLVVCGLVVCAGLLVSASAMAQAPALSGDIIADLEQLQQALRQGEHERVAERARAQAQRFEGGNAADRWASALYRQLAAGAAAGVGQHEAAAEQLRQARRIQEAPQVQRDRWLQEEARLRLAAGQMEEAVTLWLDWHQRHDGSPDDRWRLARALAELERWEEAAQWVERALADDPAPGERRQALAATVFQRAGRGEQALARLEASLNAQAEPAAWRRAAALAQGLGDAQRAAAIWEAGWRLGALAGEDDLRQRIELHLAAGTPARAAEYLQAALEEGALPDTVDHRRLLARAWEAARDRERALEAWRELARRSGEGQDWRRLGLLAHAWGRPELARQAMQQAQRRGEEIDPRWLSTL</sequence>
<evidence type="ECO:0000313" key="3">
    <source>
        <dbReference type="Proteomes" id="UP000464013"/>
    </source>
</evidence>
<protein>
    <recommendedName>
        <fullName evidence="4">Tetratricopeptide repeat protein</fullName>
    </recommendedName>
</protein>
<dbReference type="SUPFAM" id="SSF48452">
    <property type="entry name" value="TPR-like"/>
    <property type="match status" value="2"/>
</dbReference>
<dbReference type="KEGG" id="htx:EKK97_08865"/>
<dbReference type="AlphaFoldDB" id="A0A6I6SQ81"/>
<keyword evidence="1" id="KW-0732">Signal</keyword>
<keyword evidence="3" id="KW-1185">Reference proteome</keyword>
<name>A0A6I6SQ81_9GAMM</name>